<gene>
    <name evidence="1" type="ORF">NDU88_000560</name>
</gene>
<dbReference type="EMBL" id="JANPWB010000006">
    <property type="protein sequence ID" value="KAJ1175272.1"/>
    <property type="molecule type" value="Genomic_DNA"/>
</dbReference>
<comment type="caution">
    <text evidence="1">The sequence shown here is derived from an EMBL/GenBank/DDBJ whole genome shotgun (WGS) entry which is preliminary data.</text>
</comment>
<dbReference type="Proteomes" id="UP001066276">
    <property type="component" value="Chromosome 3_2"/>
</dbReference>
<keyword evidence="2" id="KW-1185">Reference proteome</keyword>
<sequence>MCRDPAESSSACSQEEADADRSIGVWADVAQGLDRGRRFLHRIDFRCPGGAAGELFRFGEVRAGPLKAVHDDRLGGSTVHDAKSSIYTGFLAPIHLSGSR</sequence>
<reference evidence="1" key="1">
    <citation type="journal article" date="2022" name="bioRxiv">
        <title>Sequencing and chromosome-scale assembly of the giantPleurodeles waltlgenome.</title>
        <authorList>
            <person name="Brown T."/>
            <person name="Elewa A."/>
            <person name="Iarovenko S."/>
            <person name="Subramanian E."/>
            <person name="Araus A.J."/>
            <person name="Petzold A."/>
            <person name="Susuki M."/>
            <person name="Suzuki K.-i.T."/>
            <person name="Hayashi T."/>
            <person name="Toyoda A."/>
            <person name="Oliveira C."/>
            <person name="Osipova E."/>
            <person name="Leigh N.D."/>
            <person name="Simon A."/>
            <person name="Yun M.H."/>
        </authorList>
    </citation>
    <scope>NUCLEOTIDE SEQUENCE</scope>
    <source>
        <strain evidence="1">20211129_DDA</strain>
        <tissue evidence="1">Liver</tissue>
    </source>
</reference>
<name>A0AAV7TFF6_PLEWA</name>
<evidence type="ECO:0000313" key="1">
    <source>
        <dbReference type="EMBL" id="KAJ1175272.1"/>
    </source>
</evidence>
<organism evidence="1 2">
    <name type="scientific">Pleurodeles waltl</name>
    <name type="common">Iberian ribbed newt</name>
    <dbReference type="NCBI Taxonomy" id="8319"/>
    <lineage>
        <taxon>Eukaryota</taxon>
        <taxon>Metazoa</taxon>
        <taxon>Chordata</taxon>
        <taxon>Craniata</taxon>
        <taxon>Vertebrata</taxon>
        <taxon>Euteleostomi</taxon>
        <taxon>Amphibia</taxon>
        <taxon>Batrachia</taxon>
        <taxon>Caudata</taxon>
        <taxon>Salamandroidea</taxon>
        <taxon>Salamandridae</taxon>
        <taxon>Pleurodelinae</taxon>
        <taxon>Pleurodeles</taxon>
    </lineage>
</organism>
<evidence type="ECO:0000313" key="2">
    <source>
        <dbReference type="Proteomes" id="UP001066276"/>
    </source>
</evidence>
<dbReference type="AlphaFoldDB" id="A0AAV7TFF6"/>
<protein>
    <submittedName>
        <fullName evidence="1">Uncharacterized protein</fullName>
    </submittedName>
</protein>
<accession>A0AAV7TFF6</accession>
<proteinExistence type="predicted"/>